<reference evidence="10" key="1">
    <citation type="submission" date="2012-01" db="EMBL/GenBank/DDBJ databases">
        <title>The Genome Sequence of Treponema denticola H-22.</title>
        <authorList>
            <consortium name="The Broad Institute Genome Sequencing Platform"/>
            <person name="Earl A."/>
            <person name="Ward D."/>
            <person name="Feldgarden M."/>
            <person name="Gevers D."/>
            <person name="Blanton J.M."/>
            <person name="Fenno C.J."/>
            <person name="Baranova O.V."/>
            <person name="Mathney J."/>
            <person name="Dewhirst F.E."/>
            <person name="Izard J."/>
            <person name="Young S.K."/>
            <person name="Zeng Q."/>
            <person name="Gargeya S."/>
            <person name="Fitzgerald M."/>
            <person name="Haas B."/>
            <person name="Abouelleil A."/>
            <person name="Alvarado L."/>
            <person name="Arachchi H.M."/>
            <person name="Berlin A."/>
            <person name="Chapman S.B."/>
            <person name="Gearin G."/>
            <person name="Goldberg J."/>
            <person name="Griggs A."/>
            <person name="Gujja S."/>
            <person name="Hansen M."/>
            <person name="Heiman D."/>
            <person name="Howarth C."/>
            <person name="Larimer J."/>
            <person name="Lui A."/>
            <person name="MacDonald P.J.P."/>
            <person name="McCowen C."/>
            <person name="Montmayeur A."/>
            <person name="Murphy C."/>
            <person name="Neiman D."/>
            <person name="Pearson M."/>
            <person name="Priest M."/>
            <person name="Roberts A."/>
            <person name="Saif S."/>
            <person name="Shea T."/>
            <person name="Sisk P."/>
            <person name="Stolte C."/>
            <person name="Sykes S."/>
            <person name="Wortman J."/>
            <person name="Nusbaum C."/>
            <person name="Birren B."/>
        </authorList>
    </citation>
    <scope>NUCLEOTIDE SEQUENCE [LARGE SCALE GENOMIC DNA]</scope>
    <source>
        <strain evidence="10">H-22</strain>
    </source>
</reference>
<keyword evidence="4 7" id="KW-0812">Transmembrane</keyword>
<accession>A0A0E2E4S6</accession>
<feature type="transmembrane region" description="Helical" evidence="7">
    <location>
        <begin position="293"/>
        <end position="317"/>
    </location>
</feature>
<dbReference type="CDD" id="cd06261">
    <property type="entry name" value="TM_PBP2"/>
    <property type="match status" value="1"/>
</dbReference>
<keyword evidence="2 7" id="KW-0813">Transport</keyword>
<feature type="transmembrane region" description="Helical" evidence="7">
    <location>
        <begin position="141"/>
        <end position="160"/>
    </location>
</feature>
<dbReference type="EMBL" id="AGDV01000010">
    <property type="protein sequence ID" value="EMB33732.1"/>
    <property type="molecule type" value="Genomic_DNA"/>
</dbReference>
<comment type="caution">
    <text evidence="10">The sequence shown here is derived from an EMBL/GenBank/DDBJ whole genome shotgun (WGS) entry which is preliminary data.</text>
</comment>
<name>A0A0E2E4S6_TREDN</name>
<sequence length="474" mass="53986">MKFINNSFIKAWMNRKYKLWILLFGVFSFLVVYIKYLIKKITKSSSAMNQYAEIIASVNEELQNTNAMENLLKESYEQVVRKNEYFKKVMSEAEILKEAEKNAKKRYNELYHEKIDYLCENNSVKKITFLDFFLDTLKNPVFLILSIIISFPMYVLLYIYTRPIQKYILERLFMMVFVIFGVTFMVFTILYFSPMDPAVNILGQTATPEQIEEFNRVYGLNASYFSRLFTTFKSLITFDLGITYVGNMSVSTEIATKFPITLTIAFCSVFIAVLIAIPAGIMSAIKQYSSFDYTFMFFALIGLSIPNFWLALLLILQFSIKMSWLPATYIVGNWQSLIMPAVVLGTGMSATVARMTRSSMLEVKHSDYILTARAKGLSPYRVTIKHILGNAMIPIITVIGLQFGALLGGSAVTEKSFNIRGLGSFIVDRQFIPDVPVVLAGVVYIAVVISVVNLMVDILYAMLDPRIKSKIKNS</sequence>
<feature type="transmembrane region" description="Helical" evidence="7">
    <location>
        <begin position="172"/>
        <end position="192"/>
    </location>
</feature>
<dbReference type="Pfam" id="PF19300">
    <property type="entry name" value="BPD_transp_1_N"/>
    <property type="match status" value="1"/>
</dbReference>
<dbReference type="PATRIC" id="fig|999432.5.peg.1158"/>
<feature type="coiled-coil region" evidence="8">
    <location>
        <begin position="48"/>
        <end position="113"/>
    </location>
</feature>
<dbReference type="RefSeq" id="WP_002684073.1">
    <property type="nucleotide sequence ID" value="NZ_CM001795.1"/>
</dbReference>
<dbReference type="InterPro" id="IPR045621">
    <property type="entry name" value="BPD_transp_1_N"/>
</dbReference>
<comment type="subcellular location">
    <subcellularLocation>
        <location evidence="1 7">Cell membrane</location>
        <topology evidence="1 7">Multi-pass membrane protein</topology>
    </subcellularLocation>
</comment>
<dbReference type="PANTHER" id="PTHR30465:SF0">
    <property type="entry name" value="OLIGOPEPTIDE TRANSPORT SYSTEM PERMEASE PROTEIN APPB"/>
    <property type="match status" value="1"/>
</dbReference>
<protein>
    <recommendedName>
        <fullName evidence="9">ABC transmembrane type-1 domain-containing protein</fullName>
    </recommendedName>
</protein>
<organism evidence="10">
    <name type="scientific">Treponema denticola H-22</name>
    <dbReference type="NCBI Taxonomy" id="999432"/>
    <lineage>
        <taxon>Bacteria</taxon>
        <taxon>Pseudomonadati</taxon>
        <taxon>Spirochaetota</taxon>
        <taxon>Spirochaetia</taxon>
        <taxon>Spirochaetales</taxon>
        <taxon>Treponemataceae</taxon>
        <taxon>Treponema</taxon>
    </lineage>
</organism>
<keyword evidence="6 7" id="KW-0472">Membrane</keyword>
<dbReference type="Proteomes" id="UP000011705">
    <property type="component" value="Chromosome"/>
</dbReference>
<evidence type="ECO:0000256" key="5">
    <source>
        <dbReference type="ARBA" id="ARBA00022989"/>
    </source>
</evidence>
<dbReference type="SUPFAM" id="SSF161098">
    <property type="entry name" value="MetI-like"/>
    <property type="match status" value="1"/>
</dbReference>
<keyword evidence="3" id="KW-1003">Cell membrane</keyword>
<dbReference type="PANTHER" id="PTHR30465">
    <property type="entry name" value="INNER MEMBRANE ABC TRANSPORTER"/>
    <property type="match status" value="1"/>
</dbReference>
<evidence type="ECO:0000259" key="9">
    <source>
        <dbReference type="PROSITE" id="PS50928"/>
    </source>
</evidence>
<evidence type="ECO:0000256" key="6">
    <source>
        <dbReference type="ARBA" id="ARBA00023136"/>
    </source>
</evidence>
<dbReference type="GO" id="GO:0055085">
    <property type="term" value="P:transmembrane transport"/>
    <property type="evidence" value="ECO:0007669"/>
    <property type="project" value="InterPro"/>
</dbReference>
<dbReference type="PROSITE" id="PS50928">
    <property type="entry name" value="ABC_TM1"/>
    <property type="match status" value="1"/>
</dbReference>
<evidence type="ECO:0000256" key="7">
    <source>
        <dbReference type="RuleBase" id="RU363032"/>
    </source>
</evidence>
<dbReference type="AlphaFoldDB" id="A0A0E2E4S6"/>
<dbReference type="HOGENOM" id="CLU_036879_2_1_12"/>
<feature type="transmembrane region" description="Helical" evidence="7">
    <location>
        <begin position="20"/>
        <end position="38"/>
    </location>
</feature>
<evidence type="ECO:0000313" key="10">
    <source>
        <dbReference type="EMBL" id="EMB33732.1"/>
    </source>
</evidence>
<proteinExistence type="inferred from homology"/>
<evidence type="ECO:0000256" key="8">
    <source>
        <dbReference type="SAM" id="Coils"/>
    </source>
</evidence>
<evidence type="ECO:0000256" key="1">
    <source>
        <dbReference type="ARBA" id="ARBA00004651"/>
    </source>
</evidence>
<feature type="transmembrane region" description="Helical" evidence="7">
    <location>
        <begin position="387"/>
        <end position="407"/>
    </location>
</feature>
<feature type="transmembrane region" description="Helical" evidence="7">
    <location>
        <begin position="337"/>
        <end position="356"/>
    </location>
</feature>
<feature type="transmembrane region" description="Helical" evidence="7">
    <location>
        <begin position="437"/>
        <end position="463"/>
    </location>
</feature>
<evidence type="ECO:0000256" key="3">
    <source>
        <dbReference type="ARBA" id="ARBA00022475"/>
    </source>
</evidence>
<keyword evidence="5 7" id="KW-1133">Transmembrane helix</keyword>
<dbReference type="Pfam" id="PF00528">
    <property type="entry name" value="BPD_transp_1"/>
    <property type="match status" value="1"/>
</dbReference>
<keyword evidence="8" id="KW-0175">Coiled coil</keyword>
<feature type="transmembrane region" description="Helical" evidence="7">
    <location>
        <begin position="258"/>
        <end position="281"/>
    </location>
</feature>
<comment type="similarity">
    <text evidence="7">Belongs to the binding-protein-dependent transport system permease family.</text>
</comment>
<feature type="domain" description="ABC transmembrane type-1" evidence="9">
    <location>
        <begin position="258"/>
        <end position="460"/>
    </location>
</feature>
<evidence type="ECO:0000256" key="2">
    <source>
        <dbReference type="ARBA" id="ARBA00022448"/>
    </source>
</evidence>
<dbReference type="InterPro" id="IPR000515">
    <property type="entry name" value="MetI-like"/>
</dbReference>
<dbReference type="GO" id="GO:0005886">
    <property type="term" value="C:plasma membrane"/>
    <property type="evidence" value="ECO:0007669"/>
    <property type="project" value="UniProtKB-SubCell"/>
</dbReference>
<gene>
    <name evidence="10" type="ORF">HMPREF9726_01112</name>
</gene>
<dbReference type="Gene3D" id="1.10.3720.10">
    <property type="entry name" value="MetI-like"/>
    <property type="match status" value="1"/>
</dbReference>
<dbReference type="InterPro" id="IPR035906">
    <property type="entry name" value="MetI-like_sf"/>
</dbReference>
<evidence type="ECO:0000256" key="4">
    <source>
        <dbReference type="ARBA" id="ARBA00022692"/>
    </source>
</evidence>